<evidence type="ECO:0000259" key="1">
    <source>
        <dbReference type="Pfam" id="PF14301"/>
    </source>
</evidence>
<dbReference type="EMBL" id="JAPTYD010000056">
    <property type="protein sequence ID" value="MCZ0963897.1"/>
    <property type="molecule type" value="Genomic_DNA"/>
</dbReference>
<reference evidence="2" key="1">
    <citation type="submission" date="2022-12" db="EMBL/GenBank/DDBJ databases">
        <title>Paracoccus sp. EF6 isolated from a lake water.</title>
        <authorList>
            <person name="Liu H."/>
        </authorList>
    </citation>
    <scope>NUCLEOTIDE SEQUENCE</scope>
    <source>
        <strain evidence="2">EF6</strain>
    </source>
</reference>
<protein>
    <submittedName>
        <fullName evidence="2">DUF4376 domain-containing protein</fullName>
    </submittedName>
</protein>
<gene>
    <name evidence="2" type="ORF">OU682_20075</name>
</gene>
<proteinExistence type="predicted"/>
<dbReference type="InterPro" id="IPR025484">
    <property type="entry name" value="DUF4376"/>
</dbReference>
<dbReference type="Pfam" id="PF14301">
    <property type="entry name" value="DUF4376"/>
    <property type="match status" value="1"/>
</dbReference>
<dbReference type="Proteomes" id="UP001149822">
    <property type="component" value="Unassembled WGS sequence"/>
</dbReference>
<sequence>MIDWSKTITAEARAEADRAAVREAIRLRRDRAIDAGTSFAGMPIGTDDKTQTRIMGAAVAAMLDPAYSVDWKLATGAFVTLTGPQVIAAAQVIRAHVQACFDREAELLAEMAAGRPVAPNEGWPG</sequence>
<organism evidence="2 3">
    <name type="scientific">Paracoccus benzoatiresistens</name>
    <dbReference type="NCBI Taxonomy" id="2997341"/>
    <lineage>
        <taxon>Bacteria</taxon>
        <taxon>Pseudomonadati</taxon>
        <taxon>Pseudomonadota</taxon>
        <taxon>Alphaproteobacteria</taxon>
        <taxon>Rhodobacterales</taxon>
        <taxon>Paracoccaceae</taxon>
        <taxon>Paracoccus</taxon>
    </lineage>
</organism>
<dbReference type="RefSeq" id="WP_268943994.1">
    <property type="nucleotide sequence ID" value="NZ_JAPTYD010000056.1"/>
</dbReference>
<keyword evidence="3" id="KW-1185">Reference proteome</keyword>
<feature type="domain" description="DUF4376" evidence="1">
    <location>
        <begin position="18"/>
        <end position="113"/>
    </location>
</feature>
<name>A0ABT4JBD2_9RHOB</name>
<comment type="caution">
    <text evidence="2">The sequence shown here is derived from an EMBL/GenBank/DDBJ whole genome shotgun (WGS) entry which is preliminary data.</text>
</comment>
<accession>A0ABT4JBD2</accession>
<evidence type="ECO:0000313" key="3">
    <source>
        <dbReference type="Proteomes" id="UP001149822"/>
    </source>
</evidence>
<evidence type="ECO:0000313" key="2">
    <source>
        <dbReference type="EMBL" id="MCZ0963897.1"/>
    </source>
</evidence>